<dbReference type="InterPro" id="IPR009057">
    <property type="entry name" value="Homeodomain-like_sf"/>
</dbReference>
<dbReference type="GO" id="GO:0003677">
    <property type="term" value="F:DNA binding"/>
    <property type="evidence" value="ECO:0007669"/>
    <property type="project" value="UniProtKB-UniRule"/>
</dbReference>
<feature type="DNA-binding region" description="H-T-H motif" evidence="2">
    <location>
        <begin position="31"/>
        <end position="50"/>
    </location>
</feature>
<evidence type="ECO:0000256" key="2">
    <source>
        <dbReference type="PROSITE-ProRule" id="PRU00335"/>
    </source>
</evidence>
<dbReference type="PROSITE" id="PS50977">
    <property type="entry name" value="HTH_TETR_2"/>
    <property type="match status" value="1"/>
</dbReference>
<dbReference type="AlphaFoldDB" id="A0A139NVU0"/>
<evidence type="ECO:0000259" key="3">
    <source>
        <dbReference type="PROSITE" id="PS50977"/>
    </source>
</evidence>
<evidence type="ECO:0000313" key="5">
    <source>
        <dbReference type="Proteomes" id="UP000070678"/>
    </source>
</evidence>
<feature type="domain" description="HTH tetR-type" evidence="3">
    <location>
        <begin position="8"/>
        <end position="68"/>
    </location>
</feature>
<dbReference type="EMBL" id="LQNX01000070">
    <property type="protein sequence ID" value="KXT79983.1"/>
    <property type="molecule type" value="Genomic_DNA"/>
</dbReference>
<comment type="caution">
    <text evidence="4">The sequence shown here is derived from an EMBL/GenBank/DDBJ whole genome shotgun (WGS) entry which is preliminary data.</text>
</comment>
<evidence type="ECO:0000256" key="1">
    <source>
        <dbReference type="ARBA" id="ARBA00023125"/>
    </source>
</evidence>
<dbReference type="OrthoDB" id="9810250at2"/>
<protein>
    <submittedName>
        <fullName evidence="4">Transcriptional regulator, TetR family</fullName>
    </submittedName>
</protein>
<dbReference type="PANTHER" id="PTHR43479">
    <property type="entry name" value="ACREF/ENVCD OPERON REPRESSOR-RELATED"/>
    <property type="match status" value="1"/>
</dbReference>
<reference evidence="4 5" key="1">
    <citation type="submission" date="2016-01" db="EMBL/GenBank/DDBJ databases">
        <title>Highly variable Streptococcus oralis are common among viridans streptococci isolated from primates.</title>
        <authorList>
            <person name="Denapaite D."/>
            <person name="Rieger M."/>
            <person name="Koendgen S."/>
            <person name="Brueckner R."/>
            <person name="Ochigava I."/>
            <person name="Kappeler P."/>
            <person name="Maetz-Rensing K."/>
            <person name="Leendertz F."/>
            <person name="Hakenbeck R."/>
        </authorList>
    </citation>
    <scope>NUCLEOTIDE SEQUENCE [LARGE SCALE GENOMIC DNA]</scope>
    <source>
        <strain evidence="4 5">DD15</strain>
    </source>
</reference>
<dbReference type="Pfam" id="PF00440">
    <property type="entry name" value="TetR_N"/>
    <property type="match status" value="1"/>
</dbReference>
<dbReference type="PATRIC" id="fig|1303.78.peg.1847"/>
<dbReference type="RefSeq" id="WP_061416519.1">
    <property type="nucleotide sequence ID" value="NZ_KQ969523.1"/>
</dbReference>
<accession>A0A139NVU0</accession>
<dbReference type="SUPFAM" id="SSF46689">
    <property type="entry name" value="Homeodomain-like"/>
    <property type="match status" value="1"/>
</dbReference>
<gene>
    <name evidence="4" type="ORF">SORDD15_01761</name>
</gene>
<proteinExistence type="predicted"/>
<dbReference type="PANTHER" id="PTHR43479:SF7">
    <property type="entry name" value="TETR-FAMILY TRANSCRIPTIONAL REGULATOR"/>
    <property type="match status" value="1"/>
</dbReference>
<dbReference type="Proteomes" id="UP000070678">
    <property type="component" value="Unassembled WGS sequence"/>
</dbReference>
<keyword evidence="1 2" id="KW-0238">DNA-binding</keyword>
<dbReference type="InterPro" id="IPR001647">
    <property type="entry name" value="HTH_TetR"/>
</dbReference>
<dbReference type="InterPro" id="IPR050624">
    <property type="entry name" value="HTH-type_Tx_Regulator"/>
</dbReference>
<sequence>MPQDLRIKKTKLAIRQSVLGLLAEKPFKKITVAEIIHTAEINRGTFYAHYLDKYDLLEKIEMEVGEEFSAAIQDLTARTLQENWEQGDSFDHILLILTYVEENQELFKLMAERKLSSAWFDDIVATYFQSIFPREAGDDVWALYKQDVLKASIVATANRWVLGACRENKEDLASWMTETEQLILFDHT</sequence>
<evidence type="ECO:0000313" key="4">
    <source>
        <dbReference type="EMBL" id="KXT79983.1"/>
    </source>
</evidence>
<organism evidence="4 5">
    <name type="scientific">Streptococcus oralis</name>
    <dbReference type="NCBI Taxonomy" id="1303"/>
    <lineage>
        <taxon>Bacteria</taxon>
        <taxon>Bacillati</taxon>
        <taxon>Bacillota</taxon>
        <taxon>Bacilli</taxon>
        <taxon>Lactobacillales</taxon>
        <taxon>Streptococcaceae</taxon>
        <taxon>Streptococcus</taxon>
    </lineage>
</organism>
<name>A0A139NVU0_STROR</name>
<dbReference type="Gene3D" id="1.10.357.10">
    <property type="entry name" value="Tetracycline Repressor, domain 2"/>
    <property type="match status" value="1"/>
</dbReference>